<feature type="transmembrane region" description="Helical" evidence="5">
    <location>
        <begin position="415"/>
        <end position="435"/>
    </location>
</feature>
<accession>A0ABN1Z8Y1</accession>
<evidence type="ECO:0000259" key="6">
    <source>
        <dbReference type="Pfam" id="PF04932"/>
    </source>
</evidence>
<gene>
    <name evidence="7" type="ORF">GCM10009627_01630</name>
</gene>
<evidence type="ECO:0000256" key="2">
    <source>
        <dbReference type="ARBA" id="ARBA00022692"/>
    </source>
</evidence>
<comment type="subcellular location">
    <subcellularLocation>
        <location evidence="1">Membrane</location>
        <topology evidence="1">Multi-pass membrane protein</topology>
    </subcellularLocation>
</comment>
<dbReference type="Proteomes" id="UP001501742">
    <property type="component" value="Unassembled WGS sequence"/>
</dbReference>
<dbReference type="InterPro" id="IPR007016">
    <property type="entry name" value="O-antigen_ligase-rel_domated"/>
</dbReference>
<evidence type="ECO:0000313" key="7">
    <source>
        <dbReference type="EMBL" id="GAA1491817.1"/>
    </source>
</evidence>
<feature type="transmembrane region" description="Helical" evidence="5">
    <location>
        <begin position="100"/>
        <end position="118"/>
    </location>
</feature>
<evidence type="ECO:0000256" key="3">
    <source>
        <dbReference type="ARBA" id="ARBA00022989"/>
    </source>
</evidence>
<feature type="transmembrane region" description="Helical" evidence="5">
    <location>
        <begin position="276"/>
        <end position="296"/>
    </location>
</feature>
<keyword evidence="2 5" id="KW-0812">Transmembrane</keyword>
<dbReference type="Pfam" id="PF04932">
    <property type="entry name" value="Wzy_C"/>
    <property type="match status" value="1"/>
</dbReference>
<evidence type="ECO:0000256" key="5">
    <source>
        <dbReference type="SAM" id="Phobius"/>
    </source>
</evidence>
<feature type="transmembrane region" description="Helical" evidence="5">
    <location>
        <begin position="206"/>
        <end position="226"/>
    </location>
</feature>
<feature type="transmembrane region" description="Helical" evidence="5">
    <location>
        <begin position="159"/>
        <end position="180"/>
    </location>
</feature>
<proteinExistence type="predicted"/>
<dbReference type="EMBL" id="BAAAJX010000002">
    <property type="protein sequence ID" value="GAA1491817.1"/>
    <property type="molecule type" value="Genomic_DNA"/>
</dbReference>
<keyword evidence="8" id="KW-1185">Reference proteome</keyword>
<evidence type="ECO:0000256" key="4">
    <source>
        <dbReference type="ARBA" id="ARBA00023136"/>
    </source>
</evidence>
<dbReference type="RefSeq" id="WP_204609514.1">
    <property type="nucleotide sequence ID" value="NZ_BAAAJX010000002.1"/>
</dbReference>
<keyword evidence="3 5" id="KW-1133">Transmembrane helix</keyword>
<feature type="transmembrane region" description="Helical" evidence="5">
    <location>
        <begin position="238"/>
        <end position="264"/>
    </location>
</feature>
<name>A0ABN1Z8Y1_9MICO</name>
<reference evidence="7 8" key="1">
    <citation type="journal article" date="2019" name="Int. J. Syst. Evol. Microbiol.">
        <title>The Global Catalogue of Microorganisms (GCM) 10K type strain sequencing project: providing services to taxonomists for standard genome sequencing and annotation.</title>
        <authorList>
            <consortium name="The Broad Institute Genomics Platform"/>
            <consortium name="The Broad Institute Genome Sequencing Center for Infectious Disease"/>
            <person name="Wu L."/>
            <person name="Ma J."/>
        </authorList>
    </citation>
    <scope>NUCLEOTIDE SEQUENCE [LARGE SCALE GENOMIC DNA]</scope>
    <source>
        <strain evidence="7 8">JCM 12140</strain>
    </source>
</reference>
<evidence type="ECO:0000256" key="1">
    <source>
        <dbReference type="ARBA" id="ARBA00004141"/>
    </source>
</evidence>
<feature type="transmembrane region" description="Helical" evidence="5">
    <location>
        <begin position="69"/>
        <end position="88"/>
    </location>
</feature>
<organism evidence="7 8">
    <name type="scientific">Curtobacterium herbarum</name>
    <dbReference type="NCBI Taxonomy" id="150122"/>
    <lineage>
        <taxon>Bacteria</taxon>
        <taxon>Bacillati</taxon>
        <taxon>Actinomycetota</taxon>
        <taxon>Actinomycetes</taxon>
        <taxon>Micrococcales</taxon>
        <taxon>Microbacteriaceae</taxon>
        <taxon>Curtobacterium</taxon>
    </lineage>
</organism>
<feature type="domain" description="O-antigen ligase-related" evidence="6">
    <location>
        <begin position="238"/>
        <end position="395"/>
    </location>
</feature>
<feature type="transmembrane region" description="Helical" evidence="5">
    <location>
        <begin position="27"/>
        <end position="42"/>
    </location>
</feature>
<feature type="transmembrane region" description="Helical" evidence="5">
    <location>
        <begin position="379"/>
        <end position="403"/>
    </location>
</feature>
<sequence>MQRIIVAVGGVLATALAAYAVVQSPLALLVVLGAAVALLLVMRPTWSIYLALILSSIALPAFLPTTFEVAGLTLHAHEPFLLVGLAYSVAKFPASRRANLILLAFAGSIAVALLVGFAHQNSLSKILYDVRPLLETAAAVVIASRVYGTPIAERCFRVLGWVLWISAVVTLAGATTGLAVGGRTEDASLTSVTGDSAAATRLLTEATFPALAVLCGVLALAIANRIRVRDSWMLSTPALLIVVLSFSRNSILAVAVAILFAMIANRRTGTFIRGSFIVVSALAVFGLLVALGPVLAQLPGGEFINTQVQSYSDRVVGGLSSTVQATDPSVQFRTRENSYLLQGFLSSPVFGHGFGFAYKPSAGTASFLLDYAPYFAHNFYGWLAVKGGVLSMLLLVASVGSPLLRSLRETSKTSFALGAAFTAMLAVSVVAPVALSTNSALLFGGLLGALTAATDRSDRVEPADEPVRVFASQ</sequence>
<protein>
    <recommendedName>
        <fullName evidence="6">O-antigen ligase-related domain-containing protein</fullName>
    </recommendedName>
</protein>
<comment type="caution">
    <text evidence="7">The sequence shown here is derived from an EMBL/GenBank/DDBJ whole genome shotgun (WGS) entry which is preliminary data.</text>
</comment>
<keyword evidence="4 5" id="KW-0472">Membrane</keyword>
<evidence type="ECO:0000313" key="8">
    <source>
        <dbReference type="Proteomes" id="UP001501742"/>
    </source>
</evidence>